<name>A0A8H7RBN8_9FUNG</name>
<feature type="compositionally biased region" description="Low complexity" evidence="1">
    <location>
        <begin position="497"/>
        <end position="508"/>
    </location>
</feature>
<feature type="region of interest" description="Disordered" evidence="1">
    <location>
        <begin position="483"/>
        <end position="513"/>
    </location>
</feature>
<feature type="compositionally biased region" description="Polar residues" evidence="1">
    <location>
        <begin position="483"/>
        <end position="496"/>
    </location>
</feature>
<dbReference type="OrthoDB" id="5572844at2759"/>
<gene>
    <name evidence="2" type="ORF">INT47_006831</name>
</gene>
<evidence type="ECO:0000256" key="1">
    <source>
        <dbReference type="SAM" id="MobiDB-lite"/>
    </source>
</evidence>
<dbReference type="PANTHER" id="PTHR28027">
    <property type="entry name" value="TRANSCRIPTIONAL REGULATOR MIT1"/>
    <property type="match status" value="1"/>
</dbReference>
<feature type="compositionally biased region" description="Polar residues" evidence="1">
    <location>
        <begin position="295"/>
        <end position="311"/>
    </location>
</feature>
<dbReference type="GO" id="GO:0003677">
    <property type="term" value="F:DNA binding"/>
    <property type="evidence" value="ECO:0007669"/>
    <property type="project" value="TreeGrafter"/>
</dbReference>
<reference evidence="2" key="1">
    <citation type="submission" date="2020-12" db="EMBL/GenBank/DDBJ databases">
        <title>Metabolic potential, ecology and presence of endohyphal bacteria is reflected in genomic diversity of Mucoromycotina.</title>
        <authorList>
            <person name="Muszewska A."/>
            <person name="Okrasinska A."/>
            <person name="Steczkiewicz K."/>
            <person name="Drgas O."/>
            <person name="Orlowska M."/>
            <person name="Perlinska-Lenart U."/>
            <person name="Aleksandrzak-Piekarczyk T."/>
            <person name="Szatraj K."/>
            <person name="Zielenkiewicz U."/>
            <person name="Pilsyk S."/>
            <person name="Malc E."/>
            <person name="Mieczkowski P."/>
            <person name="Kruszewska J.S."/>
            <person name="Biernat P."/>
            <person name="Pawlowska J."/>
        </authorList>
    </citation>
    <scope>NUCLEOTIDE SEQUENCE</scope>
    <source>
        <strain evidence="2">WA0000017839</strain>
    </source>
</reference>
<evidence type="ECO:0000313" key="2">
    <source>
        <dbReference type="EMBL" id="KAG2207357.1"/>
    </source>
</evidence>
<evidence type="ECO:0000313" key="3">
    <source>
        <dbReference type="Proteomes" id="UP000603453"/>
    </source>
</evidence>
<proteinExistence type="predicted"/>
<organism evidence="2 3">
    <name type="scientific">Mucor saturninus</name>
    <dbReference type="NCBI Taxonomy" id="64648"/>
    <lineage>
        <taxon>Eukaryota</taxon>
        <taxon>Fungi</taxon>
        <taxon>Fungi incertae sedis</taxon>
        <taxon>Mucoromycota</taxon>
        <taxon>Mucoromycotina</taxon>
        <taxon>Mucoromycetes</taxon>
        <taxon>Mucorales</taxon>
        <taxon>Mucorineae</taxon>
        <taxon>Mucoraceae</taxon>
        <taxon>Mucor</taxon>
    </lineage>
</organism>
<keyword evidence="3" id="KW-1185">Reference proteome</keyword>
<feature type="region of interest" description="Disordered" evidence="1">
    <location>
        <begin position="399"/>
        <end position="441"/>
    </location>
</feature>
<comment type="caution">
    <text evidence="2">The sequence shown here is derived from an EMBL/GenBank/DDBJ whole genome shotgun (WGS) entry which is preliminary data.</text>
</comment>
<sequence length="604" mass="67584">MPINATFHGFVETTTDSLLLFEACHRGVLPKISRRLQERERGSVKSGTVFIFDEKESGIKRWTDGLIWSPSRILGNFLIYRELGGRESLNEKVPNHDNYLHNGYSHMSQNHPLIYGESTQVESVDGEYEDMTIEERNKERNLVGSLTDTYKFRKGGLIKKTLSIQLNGCTQHLISYYTKEDVLKCRLSTPSSISQLSSLQISSDLLLKQSFRVPPSVEFAELMLKRPSLSPSSTTSSSTCHSTSTVTHNIKRLSTHMISHPYAIQKEQEEDDDHSLYHSRRLAFEAHSGARKSARTSMDSTSGHSRRSSCLSYPLAESPSQSNYGIPPISNDPNEVCTPRYYEGRDTINSSQNGFRSSPSIDRNTAVTVYDTGSYQNINNTPQPTSTSSAFVSVVDYEPPQRRNAKPYSPPSTMPSSVSPPLRNNRQNSTSSPPPPPALSYQQQRLHNIPTISILSSPSYLQQGPNNLSSPLLSPSRFLWSSNHTTSTPESLPSNRSTTPPSSMLTSSYNSNTNYKQETMPITLREPPNVGNESSRYFNNNSPMNRLATSTPSSFNNGTQQLYYEQPSRYNNNSHYNDNNIMTSPNSNTATPKQATSNKNTSFY</sequence>
<feature type="region of interest" description="Disordered" evidence="1">
    <location>
        <begin position="581"/>
        <end position="604"/>
    </location>
</feature>
<dbReference type="Proteomes" id="UP000603453">
    <property type="component" value="Unassembled WGS sequence"/>
</dbReference>
<dbReference type="EMBL" id="JAEPRD010000025">
    <property type="protein sequence ID" value="KAG2207357.1"/>
    <property type="molecule type" value="Genomic_DNA"/>
</dbReference>
<protein>
    <submittedName>
        <fullName evidence="2">Uncharacterized protein</fullName>
    </submittedName>
</protein>
<feature type="region of interest" description="Disordered" evidence="1">
    <location>
        <begin position="287"/>
        <end position="334"/>
    </location>
</feature>
<dbReference type="AlphaFoldDB" id="A0A8H7RBN8"/>
<dbReference type="PANTHER" id="PTHR28027:SF2">
    <property type="entry name" value="TRANSCRIPTIONAL REGULATOR MIT1"/>
    <property type="match status" value="1"/>
</dbReference>
<dbReference type="InterPro" id="IPR018608">
    <property type="entry name" value="Gti1/Pac2"/>
</dbReference>
<accession>A0A8H7RBN8</accession>
<dbReference type="Pfam" id="PF09729">
    <property type="entry name" value="Gti1_Pac2"/>
    <property type="match status" value="1"/>
</dbReference>